<dbReference type="AlphaFoldDB" id="A0A836D4S1"/>
<evidence type="ECO:0000256" key="1">
    <source>
        <dbReference type="SAM" id="MobiDB-lite"/>
    </source>
</evidence>
<organism evidence="2 3">
    <name type="scientific">Ovis aries</name>
    <name type="common">Sheep</name>
    <dbReference type="NCBI Taxonomy" id="9940"/>
    <lineage>
        <taxon>Eukaryota</taxon>
        <taxon>Metazoa</taxon>
        <taxon>Chordata</taxon>
        <taxon>Craniata</taxon>
        <taxon>Vertebrata</taxon>
        <taxon>Euteleostomi</taxon>
        <taxon>Mammalia</taxon>
        <taxon>Eutheria</taxon>
        <taxon>Laurasiatheria</taxon>
        <taxon>Artiodactyla</taxon>
        <taxon>Ruminantia</taxon>
        <taxon>Pecora</taxon>
        <taxon>Bovidae</taxon>
        <taxon>Caprinae</taxon>
        <taxon>Ovis</taxon>
    </lineage>
</organism>
<protein>
    <submittedName>
        <fullName evidence="2">Uncharacterized protein</fullName>
    </submittedName>
</protein>
<accession>A0A836D4S1</accession>
<feature type="region of interest" description="Disordered" evidence="1">
    <location>
        <begin position="58"/>
        <end position="154"/>
    </location>
</feature>
<feature type="region of interest" description="Disordered" evidence="1">
    <location>
        <begin position="184"/>
        <end position="233"/>
    </location>
</feature>
<sequence>MPTGCSGLCMGREDKASDLAALLDQSGPLGREKGTHEAGEIPWIIGFVVTKEQNGDKLLLLSGPEGGTDSQPHTDTTPLDYAIGKESVETAESKAEEKSAKNSGKRLPEAGQRAGLRGRARQESILGRRHQVKTQTHAKAPSLTVPLSSGPPRTQTFCRQTTPVPFQPNSPGLIHKVHTLIFADNTLPPIPLGRRHEEKGGRELGHPKSPPLRCRHPPAGDKKSRRKKGEGRK</sequence>
<feature type="compositionally biased region" description="Basic and acidic residues" evidence="1">
    <location>
        <begin position="86"/>
        <end position="100"/>
    </location>
</feature>
<reference evidence="2 3" key="1">
    <citation type="submission" date="2020-12" db="EMBL/GenBank/DDBJ databases">
        <title>De novo assembly of Tibetan sheep genome.</title>
        <authorList>
            <person name="Li X."/>
        </authorList>
    </citation>
    <scope>NUCLEOTIDE SEQUENCE [LARGE SCALE GENOMIC DNA]</scope>
    <source>
        <tissue evidence="2">Heart</tissue>
    </source>
</reference>
<evidence type="ECO:0000313" key="3">
    <source>
        <dbReference type="Proteomes" id="UP000664991"/>
    </source>
</evidence>
<comment type="caution">
    <text evidence="2">The sequence shown here is derived from an EMBL/GenBank/DDBJ whole genome shotgun (WGS) entry which is preliminary data.</text>
</comment>
<proteinExistence type="predicted"/>
<name>A0A836D4S1_SHEEP</name>
<evidence type="ECO:0000313" key="2">
    <source>
        <dbReference type="EMBL" id="KAG5212618.1"/>
    </source>
</evidence>
<feature type="compositionally biased region" description="Basic and acidic residues" evidence="1">
    <location>
        <begin position="194"/>
        <end position="206"/>
    </location>
</feature>
<gene>
    <name evidence="2" type="ORF">JEQ12_015047</name>
</gene>
<feature type="compositionally biased region" description="Polar residues" evidence="1">
    <location>
        <begin position="68"/>
        <end position="77"/>
    </location>
</feature>
<dbReference type="Proteomes" id="UP000664991">
    <property type="component" value="Unassembled WGS sequence"/>
</dbReference>
<feature type="compositionally biased region" description="Polar residues" evidence="1">
    <location>
        <begin position="145"/>
        <end position="154"/>
    </location>
</feature>
<dbReference type="EMBL" id="JAEMGP010000003">
    <property type="protein sequence ID" value="KAG5212618.1"/>
    <property type="molecule type" value="Genomic_DNA"/>
</dbReference>
<feature type="compositionally biased region" description="Basic residues" evidence="1">
    <location>
        <begin position="223"/>
        <end position="233"/>
    </location>
</feature>